<dbReference type="OrthoDB" id="9791366at2"/>
<reference evidence="2 3" key="2">
    <citation type="submission" date="2019-09" db="EMBL/GenBank/DDBJ databases">
        <authorList>
            <person name="Jin C."/>
        </authorList>
    </citation>
    <scope>NUCLEOTIDE SEQUENCE [LARGE SCALE GENOMIC DNA]</scope>
    <source>
        <strain evidence="2 3">BN140002</strain>
    </source>
</reference>
<dbReference type="RefSeq" id="WP_149815714.1">
    <property type="nucleotide sequence ID" value="NZ_VUOA01000007.1"/>
</dbReference>
<dbReference type="InterPro" id="IPR050228">
    <property type="entry name" value="Carboxylesterase_BioH"/>
</dbReference>
<dbReference type="InterPro" id="IPR029058">
    <property type="entry name" value="AB_hydrolase_fold"/>
</dbReference>
<accession>A0A5B2VV60</accession>
<protein>
    <submittedName>
        <fullName evidence="2">Alpha/beta hydrolase</fullName>
    </submittedName>
</protein>
<evidence type="ECO:0000313" key="3">
    <source>
        <dbReference type="Proteomes" id="UP000323142"/>
    </source>
</evidence>
<dbReference type="PANTHER" id="PTHR43194:SF2">
    <property type="entry name" value="PEROXISOMAL MEMBRANE PROTEIN LPX1"/>
    <property type="match status" value="1"/>
</dbReference>
<comment type="caution">
    <text evidence="2">The sequence shown here is derived from an EMBL/GenBank/DDBJ whole genome shotgun (WGS) entry which is preliminary data.</text>
</comment>
<dbReference type="AlphaFoldDB" id="A0A5B2VV60"/>
<evidence type="ECO:0000313" key="2">
    <source>
        <dbReference type="EMBL" id="KAA2242106.1"/>
    </source>
</evidence>
<dbReference type="GO" id="GO:0016787">
    <property type="term" value="F:hydrolase activity"/>
    <property type="evidence" value="ECO:0007669"/>
    <property type="project" value="UniProtKB-KW"/>
</dbReference>
<reference evidence="2 3" key="1">
    <citation type="submission" date="2019-09" db="EMBL/GenBank/DDBJ databases">
        <title>Salinarimonas rosea gen. nov., sp. nov., a new member of the a-2 subgroup of the Proteobacteria.</title>
        <authorList>
            <person name="Liu J."/>
        </authorList>
    </citation>
    <scope>NUCLEOTIDE SEQUENCE [LARGE SCALE GENOMIC DNA]</scope>
    <source>
        <strain evidence="2 3">BN140002</strain>
    </source>
</reference>
<proteinExistence type="predicted"/>
<dbReference type="Pfam" id="PF00561">
    <property type="entry name" value="Abhydrolase_1"/>
    <property type="match status" value="1"/>
</dbReference>
<evidence type="ECO:0000259" key="1">
    <source>
        <dbReference type="Pfam" id="PF00561"/>
    </source>
</evidence>
<dbReference type="SUPFAM" id="SSF53474">
    <property type="entry name" value="alpha/beta-Hydrolases"/>
    <property type="match status" value="1"/>
</dbReference>
<dbReference type="Gene3D" id="3.40.50.1820">
    <property type="entry name" value="alpha/beta hydrolase"/>
    <property type="match status" value="1"/>
</dbReference>
<organism evidence="2 3">
    <name type="scientific">Salinarimonas soli</name>
    <dbReference type="NCBI Taxonomy" id="1638099"/>
    <lineage>
        <taxon>Bacteria</taxon>
        <taxon>Pseudomonadati</taxon>
        <taxon>Pseudomonadota</taxon>
        <taxon>Alphaproteobacteria</taxon>
        <taxon>Hyphomicrobiales</taxon>
        <taxon>Salinarimonadaceae</taxon>
        <taxon>Salinarimonas</taxon>
    </lineage>
</organism>
<dbReference type="PANTHER" id="PTHR43194">
    <property type="entry name" value="HYDROLASE ALPHA/BETA FOLD FAMILY"/>
    <property type="match status" value="1"/>
</dbReference>
<gene>
    <name evidence="2" type="ORF">F0L46_03845</name>
</gene>
<dbReference type="EMBL" id="VUOA01000007">
    <property type="protein sequence ID" value="KAA2242106.1"/>
    <property type="molecule type" value="Genomic_DNA"/>
</dbReference>
<sequence length="302" mass="32672">MMDYADVFVSAGDGLRLYARDYGPVGGGALPVVCLPGLARHSADFHELASALASDPAAPRRVLALDYRGRGRSERDRNWRNYDVRVEMEDVLGVLAATGVAEAVFVGTSRGGIITMALSAVRPALIRGAVLNDIGPVIDGTGLVRIRGYVGKLPQPRTIAEGAEILRRLSDSHFPRLDDAAWEGIARTTWTEENRRLVPAYDPQLMKILETIDIETPLPVLWGLFEGLRNVPVLALRGANSDLLSAATLKAMGERHPALEAVTAPDQGHAPLLRGDLVERIRAFVARVEGRFEEAQAVTEAA</sequence>
<keyword evidence="2" id="KW-0378">Hydrolase</keyword>
<dbReference type="InterPro" id="IPR000073">
    <property type="entry name" value="AB_hydrolase_1"/>
</dbReference>
<name>A0A5B2VV60_9HYPH</name>
<feature type="domain" description="AB hydrolase-1" evidence="1">
    <location>
        <begin position="31"/>
        <end position="134"/>
    </location>
</feature>
<keyword evidence="3" id="KW-1185">Reference proteome</keyword>
<dbReference type="Proteomes" id="UP000323142">
    <property type="component" value="Unassembled WGS sequence"/>
</dbReference>